<name>A0A8J9X5Z3_PHATR</name>
<dbReference type="EMBL" id="OU594943">
    <property type="protein sequence ID" value="CAG9285314.1"/>
    <property type="molecule type" value="Genomic_DNA"/>
</dbReference>
<sequence length="506" mass="56092">MSQAMSDIDLPASVVADSSLIHRVLLADPSDFSKLTISGQPADLETLSFTNFDESLARVRTNTGINDISVMLKAAFRDRVLDESERSQRNSAVQELLSDLHNHLRALVPSRTDLHGLLQKESILQAQSLADLNGLVVQAAQALVQLESPARSMSTLAWLETAQSPSNHVDLSFVVTSILYLLQKAEQCQTDKQNFYLGRVWAPRIHEHGVALKRRHFEQSHGSLVELNNAKATKLWIQELFAAIPDSERKGLLVSPEARQALVFRGWIDEIVFRPGTRPPLQLPEVLDHDQDALRRIRSLTRLAVAGSALALHACTAAKQSPDVLKLATEDTPSLESRRVALVQAISEPLSKTPGQYQDEVSVAVINLSRKWSNSNSIDSAAEETLRGRTRAALQAEDPVLQVLERRMKTCFSETVTWPPESLQSMPNVLQSGEVLLHQKNPAMIDQGKALFLERAKSIFRHNGLAFYASDLSESALLARKIIHLAWRVFGDALLDRLILQECSGT</sequence>
<dbReference type="InterPro" id="IPR008862">
    <property type="entry name" value="Tcp11"/>
</dbReference>
<dbReference type="Pfam" id="PF05794">
    <property type="entry name" value="Tcp11"/>
    <property type="match status" value="1"/>
</dbReference>
<organism evidence="2">
    <name type="scientific">Phaeodactylum tricornutum</name>
    <name type="common">Diatom</name>
    <dbReference type="NCBI Taxonomy" id="2850"/>
    <lineage>
        <taxon>Eukaryota</taxon>
        <taxon>Sar</taxon>
        <taxon>Stramenopiles</taxon>
        <taxon>Ochrophyta</taxon>
        <taxon>Bacillariophyta</taxon>
        <taxon>Bacillariophyceae</taxon>
        <taxon>Bacillariophycidae</taxon>
        <taxon>Naviculales</taxon>
        <taxon>Phaeodactylaceae</taxon>
        <taxon>Phaeodactylum</taxon>
    </lineage>
</organism>
<reference evidence="2" key="1">
    <citation type="submission" date="2022-02" db="EMBL/GenBank/DDBJ databases">
        <authorList>
            <person name="Giguere J D."/>
        </authorList>
    </citation>
    <scope>NUCLEOTIDE SEQUENCE</scope>
    <source>
        <strain evidence="2">CCAP 1055/1</strain>
    </source>
</reference>
<protein>
    <submittedName>
        <fullName evidence="2">Uncharacterized protein</fullName>
    </submittedName>
</protein>
<dbReference type="AlphaFoldDB" id="A0A8J9X5Z3"/>
<accession>A0A8J9X5Z3</accession>
<evidence type="ECO:0000313" key="2">
    <source>
        <dbReference type="EMBL" id="CAG9285314.1"/>
    </source>
</evidence>
<dbReference type="Proteomes" id="UP000836788">
    <property type="component" value="Chromosome 2"/>
</dbReference>
<comment type="similarity">
    <text evidence="1">Belongs to the TCP11 family.</text>
</comment>
<evidence type="ECO:0000256" key="1">
    <source>
        <dbReference type="ARBA" id="ARBA00010954"/>
    </source>
</evidence>
<gene>
    <name evidence="2" type="ORF">PTTT1_LOCUS28659</name>
</gene>
<proteinExistence type="inferred from homology"/>